<organism evidence="1 2">
    <name type="scientific">Babesia microti (strain RI)</name>
    <dbReference type="NCBI Taxonomy" id="1133968"/>
    <lineage>
        <taxon>Eukaryota</taxon>
        <taxon>Sar</taxon>
        <taxon>Alveolata</taxon>
        <taxon>Apicomplexa</taxon>
        <taxon>Aconoidasida</taxon>
        <taxon>Piroplasmida</taxon>
        <taxon>Babesiidae</taxon>
        <taxon>Babesia</taxon>
    </lineage>
</organism>
<dbReference type="OrthoDB" id="361175at2759"/>
<evidence type="ECO:0000313" key="2">
    <source>
        <dbReference type="Proteomes" id="UP000002899"/>
    </source>
</evidence>
<dbReference type="SUPFAM" id="SSF48256">
    <property type="entry name" value="Citrate synthase"/>
    <property type="match status" value="1"/>
</dbReference>
<keyword evidence="2" id="KW-1185">Reference proteome</keyword>
<dbReference type="EMBL" id="FO082871">
    <property type="protein sequence ID" value="SIO73371.1"/>
    <property type="molecule type" value="Genomic_DNA"/>
</dbReference>
<protein>
    <recommendedName>
        <fullName evidence="3">Citrate synthase</fullName>
    </recommendedName>
</protein>
<evidence type="ECO:0000313" key="1">
    <source>
        <dbReference type="EMBL" id="SIO73371.1"/>
    </source>
</evidence>
<gene>
    <name evidence="1" type="ORF">BMR1_01G02310</name>
</gene>
<sequence>MYRSSLRLTKIDTSAIDHGLLVSAESKIYLSGKVPRYYGHKVSKLSRMYTVLDVAHLLFVGKIPDTDQSIQFSCEFSTNLSRYYKQFVDEYCHIYNSGLHPSSTLGIVLKLGSIQLINTNNLWDPILHYGFCTSILSNYRKYHNKVTHKQDKILDTPQCYNEILCDLFVSGGNIISEFQLKLLHSLLIVYADHGFSTPTYISRLAISEQNNLTTSIATAALCHESLNPMIEYHEFSRFVNDNPDFIKGIHDFDVSDNGLPRLLSSCQSSFLDPRNCILMQLWHNSRLKSLVEKLIEKLKPRHYLKSDFILLMILQDIYSQLGNEGLIDLHLFQTFITLARVPGWISHCLEQRNVGRRIEHVHAYVGPIVDD</sequence>
<accession>A0A1N6LWY0</accession>
<reference evidence="1 2" key="2">
    <citation type="journal article" date="2013" name="PLoS ONE">
        <title>Whole genome mapping and re-organization of the nuclear and mitochondrial genomes of Babesia microti isolates.</title>
        <authorList>
            <person name="Cornillot E."/>
            <person name="Dassouli A."/>
            <person name="Garg A."/>
            <person name="Pachikara N."/>
            <person name="Randazzo S."/>
            <person name="Depoix D."/>
            <person name="Carcy B."/>
            <person name="Delbecq S."/>
            <person name="Frutos R."/>
            <person name="Silva J.C."/>
            <person name="Sutton R."/>
            <person name="Krause P.J."/>
            <person name="Mamoun C.B."/>
        </authorList>
    </citation>
    <scope>NUCLEOTIDE SEQUENCE [LARGE SCALE GENOMIC DNA]</scope>
    <source>
        <strain evidence="1 2">RI</strain>
    </source>
</reference>
<dbReference type="InterPro" id="IPR016142">
    <property type="entry name" value="Citrate_synth-like_lrg_a-sub"/>
</dbReference>
<dbReference type="GeneID" id="24423538"/>
<reference evidence="1 2" key="1">
    <citation type="journal article" date="2012" name="Nucleic Acids Res.">
        <title>Sequencing of the smallest Apicomplexan genome from the human pathogen Babesia microti.</title>
        <authorList>
            <person name="Cornillot E."/>
            <person name="Hadj-Kaddour K."/>
            <person name="Dassouli A."/>
            <person name="Noel B."/>
            <person name="Ranwez V."/>
            <person name="Vacherie B."/>
            <person name="Augagneur Y."/>
            <person name="Bres V."/>
            <person name="Duclos A."/>
            <person name="Randazzo S."/>
            <person name="Carcy B."/>
            <person name="Debierre-Grockiego F."/>
            <person name="Delbecq S."/>
            <person name="Moubri-Menage K."/>
            <person name="Shams-Eldin H."/>
            <person name="Usmani-Brown S."/>
            <person name="Bringaud F."/>
            <person name="Wincker P."/>
            <person name="Vivares C.P."/>
            <person name="Schwarz R.T."/>
            <person name="Schetters T.P."/>
            <person name="Krause P.J."/>
            <person name="Gorenflot A."/>
            <person name="Berry V."/>
            <person name="Barbe V."/>
            <person name="Ben Mamoun C."/>
        </authorList>
    </citation>
    <scope>NUCLEOTIDE SEQUENCE [LARGE SCALE GENOMIC DNA]</scope>
    <source>
        <strain evidence="1 2">RI</strain>
    </source>
</reference>
<dbReference type="InterPro" id="IPR002020">
    <property type="entry name" value="Citrate_synthase"/>
</dbReference>
<evidence type="ECO:0008006" key="3">
    <source>
        <dbReference type="Google" id="ProtNLM"/>
    </source>
</evidence>
<dbReference type="VEuPathDB" id="PiroplasmaDB:BMR1_01G02310"/>
<name>A0A1N6LWY0_BABMR</name>
<proteinExistence type="predicted"/>
<dbReference type="AlphaFoldDB" id="A0A1N6LWY0"/>
<dbReference type="Proteomes" id="UP000002899">
    <property type="component" value="Chromosome I"/>
</dbReference>
<dbReference type="Gene3D" id="1.10.580.10">
    <property type="entry name" value="Citrate Synthase, domain 1"/>
    <property type="match status" value="1"/>
</dbReference>
<dbReference type="KEGG" id="bmic:BMR1_01G02310"/>
<dbReference type="InterPro" id="IPR036969">
    <property type="entry name" value="Citrate_synthase_sf"/>
</dbReference>
<dbReference type="Pfam" id="PF00285">
    <property type="entry name" value="Citrate_synt"/>
    <property type="match status" value="1"/>
</dbReference>
<dbReference type="GO" id="GO:0046912">
    <property type="term" value="F:acyltransferase activity, acyl groups converted into alkyl on transfer"/>
    <property type="evidence" value="ECO:0007669"/>
    <property type="project" value="InterPro"/>
</dbReference>
<dbReference type="RefSeq" id="XP_021337472.1">
    <property type="nucleotide sequence ID" value="XM_021482881.1"/>
</dbReference>
<reference evidence="1 2" key="3">
    <citation type="journal article" date="2016" name="Sci. Rep.">
        <title>Genome-wide diversity and gene expression profiling of Babesia microti isolates identify polymorphic genes that mediate host-pathogen interactions.</title>
        <authorList>
            <person name="Silva J.C."/>
            <person name="Cornillot E."/>
            <person name="McCracken C."/>
            <person name="Usmani-Brown S."/>
            <person name="Dwivedi A."/>
            <person name="Ifeonu O.O."/>
            <person name="Crabtree J."/>
            <person name="Gotia H.T."/>
            <person name="Virji A.Z."/>
            <person name="Reynes C."/>
            <person name="Colinge J."/>
            <person name="Kumar V."/>
            <person name="Lawres L."/>
            <person name="Pazzi J.E."/>
            <person name="Pablo J.V."/>
            <person name="Hung C."/>
            <person name="Brancato J."/>
            <person name="Kumari P."/>
            <person name="Orvis J."/>
            <person name="Tretina K."/>
            <person name="Chibucos M."/>
            <person name="Ott S."/>
            <person name="Sadzewicz L."/>
            <person name="Sengamalay N."/>
            <person name="Shetty A.C."/>
            <person name="Su Q."/>
            <person name="Tallon L."/>
            <person name="Fraser C.M."/>
            <person name="Frutos R."/>
            <person name="Molina D.M."/>
            <person name="Krause P.J."/>
            <person name="Ben Mamoun C."/>
        </authorList>
    </citation>
    <scope>NUCLEOTIDE SEQUENCE [LARGE SCALE GENOMIC DNA]</scope>
    <source>
        <strain evidence="1 2">RI</strain>
    </source>
</reference>